<feature type="domain" description="HTH merR-type" evidence="3">
    <location>
        <begin position="1"/>
        <end position="69"/>
    </location>
</feature>
<dbReference type="InterPro" id="IPR009061">
    <property type="entry name" value="DNA-bd_dom_put_sf"/>
</dbReference>
<keyword evidence="1" id="KW-0238">DNA-binding</keyword>
<name>A0A1G7TFH2_9GAMM</name>
<dbReference type="CDD" id="cd04784">
    <property type="entry name" value="HTH_CadR-PbrR"/>
    <property type="match status" value="1"/>
</dbReference>
<dbReference type="RefSeq" id="WP_092526781.1">
    <property type="nucleotide sequence ID" value="NZ_FNCI01000010.1"/>
</dbReference>
<dbReference type="Pfam" id="PF13411">
    <property type="entry name" value="MerR_1"/>
    <property type="match status" value="1"/>
</dbReference>
<dbReference type="PANTHER" id="PTHR30204:SF92">
    <property type="entry name" value="HTH-TYPE TRANSCRIPTIONAL REGULATOR ZNTR"/>
    <property type="match status" value="1"/>
</dbReference>
<sequence>MKIGELAKRSGCRVVTIRYYEREGLLPEPARTAGNYRTYGEVHAERLAFIRHCRVLDMTLDEIRALLECHDHPEQPCHEADALIDAHLTHVAERIAKLQALEQSLVALRARCQGQRPASECGILKELARPPEDEAGLVSGEGGVHVPGTHPPRMHPRV</sequence>
<evidence type="ECO:0000256" key="2">
    <source>
        <dbReference type="SAM" id="MobiDB-lite"/>
    </source>
</evidence>
<gene>
    <name evidence="4" type="ORF">SAMN05216571_11044</name>
</gene>
<dbReference type="EMBL" id="FNCI01000010">
    <property type="protein sequence ID" value="SDG33941.1"/>
    <property type="molecule type" value="Genomic_DNA"/>
</dbReference>
<reference evidence="4 5" key="1">
    <citation type="submission" date="2016-10" db="EMBL/GenBank/DDBJ databases">
        <authorList>
            <person name="de Groot N.N."/>
        </authorList>
    </citation>
    <scope>NUCLEOTIDE SEQUENCE [LARGE SCALE GENOMIC DNA]</scope>
    <source>
        <strain evidence="4 5">BH539</strain>
    </source>
</reference>
<dbReference type="STRING" id="284577.SAMN05216571_11044"/>
<dbReference type="NCBIfam" id="TIGR02047">
    <property type="entry name" value="CadR-PbrR"/>
    <property type="match status" value="1"/>
</dbReference>
<dbReference type="AlphaFoldDB" id="A0A1G7TFH2"/>
<dbReference type="GO" id="GO:0045893">
    <property type="term" value="P:positive regulation of DNA-templated transcription"/>
    <property type="evidence" value="ECO:0007669"/>
    <property type="project" value="InterPro"/>
</dbReference>
<organism evidence="4 5">
    <name type="scientific">Onishia taeanensis</name>
    <dbReference type="NCBI Taxonomy" id="284577"/>
    <lineage>
        <taxon>Bacteria</taxon>
        <taxon>Pseudomonadati</taxon>
        <taxon>Pseudomonadota</taxon>
        <taxon>Gammaproteobacteria</taxon>
        <taxon>Oceanospirillales</taxon>
        <taxon>Halomonadaceae</taxon>
        <taxon>Onishia</taxon>
    </lineage>
</organism>
<dbReference type="SUPFAM" id="SSF46955">
    <property type="entry name" value="Putative DNA-binding domain"/>
    <property type="match status" value="1"/>
</dbReference>
<dbReference type="InterPro" id="IPR047057">
    <property type="entry name" value="MerR_fam"/>
</dbReference>
<dbReference type="PROSITE" id="PS50937">
    <property type="entry name" value="HTH_MERR_2"/>
    <property type="match status" value="1"/>
</dbReference>
<keyword evidence="5" id="KW-1185">Reference proteome</keyword>
<dbReference type="GO" id="GO:0003677">
    <property type="term" value="F:DNA binding"/>
    <property type="evidence" value="ECO:0007669"/>
    <property type="project" value="UniProtKB-KW"/>
</dbReference>
<dbReference type="PRINTS" id="PR00040">
    <property type="entry name" value="HTHMERR"/>
</dbReference>
<dbReference type="GO" id="GO:0003700">
    <property type="term" value="F:DNA-binding transcription factor activity"/>
    <property type="evidence" value="ECO:0007669"/>
    <property type="project" value="InterPro"/>
</dbReference>
<dbReference type="PANTHER" id="PTHR30204">
    <property type="entry name" value="REDOX-CYCLING DRUG-SENSING TRANSCRIPTIONAL ACTIVATOR SOXR"/>
    <property type="match status" value="1"/>
</dbReference>
<evidence type="ECO:0000313" key="4">
    <source>
        <dbReference type="EMBL" id="SDG33941.1"/>
    </source>
</evidence>
<evidence type="ECO:0000259" key="3">
    <source>
        <dbReference type="PROSITE" id="PS50937"/>
    </source>
</evidence>
<protein>
    <submittedName>
        <fullName evidence="4">Cd(II)/Pb(II)-responsive transcriptional regulator</fullName>
    </submittedName>
</protein>
<feature type="region of interest" description="Disordered" evidence="2">
    <location>
        <begin position="133"/>
        <end position="158"/>
    </location>
</feature>
<dbReference type="InterPro" id="IPR000551">
    <property type="entry name" value="MerR-type_HTH_dom"/>
</dbReference>
<dbReference type="InterPro" id="IPR011791">
    <property type="entry name" value="CadR-PbrR"/>
</dbReference>
<proteinExistence type="predicted"/>
<dbReference type="Proteomes" id="UP000198641">
    <property type="component" value="Unassembled WGS sequence"/>
</dbReference>
<dbReference type="OrthoDB" id="9808480at2"/>
<evidence type="ECO:0000313" key="5">
    <source>
        <dbReference type="Proteomes" id="UP000198641"/>
    </source>
</evidence>
<dbReference type="SMART" id="SM00422">
    <property type="entry name" value="HTH_MERR"/>
    <property type="match status" value="1"/>
</dbReference>
<evidence type="ECO:0000256" key="1">
    <source>
        <dbReference type="ARBA" id="ARBA00023125"/>
    </source>
</evidence>
<accession>A0A1G7TFH2</accession>
<dbReference type="Gene3D" id="1.10.1660.10">
    <property type="match status" value="1"/>
</dbReference>
<dbReference type="GO" id="GO:0046872">
    <property type="term" value="F:metal ion binding"/>
    <property type="evidence" value="ECO:0007669"/>
    <property type="project" value="InterPro"/>
</dbReference>